<dbReference type="FunFam" id="3.50.80.10:FF:000001">
    <property type="entry name" value="D-aminoacyl-tRNA deacylase"/>
    <property type="match status" value="1"/>
</dbReference>
<proteinExistence type="inferred from homology"/>
<dbReference type="Pfam" id="PF02580">
    <property type="entry name" value="Tyr_Deacylase"/>
    <property type="match status" value="1"/>
</dbReference>
<evidence type="ECO:0000313" key="4">
    <source>
        <dbReference type="Proteomes" id="UP000824264"/>
    </source>
</evidence>
<dbReference type="SUPFAM" id="SSF69500">
    <property type="entry name" value="DTD-like"/>
    <property type="match status" value="1"/>
</dbReference>
<dbReference type="PANTHER" id="PTHR10472:SF5">
    <property type="entry name" value="D-AMINOACYL-TRNA DEACYLASE 1"/>
    <property type="match status" value="1"/>
</dbReference>
<sequence>MRLLIQRVKEGHVDVAGKTVASIGKGLVVLAGFGAQDTPDLPGTRLWDAMIEKMLRLRIFPDEEGRMNRELTDIGGEIILVSQFTLYADVRKGRRPSFHLSAAPSVAEPLFRRLVSDVEARLPGRVREGVFAADMDVSLVNWGPVTIMLDSESLGQPAN</sequence>
<dbReference type="GO" id="GO:0051500">
    <property type="term" value="F:D-tyrosyl-tRNA(Tyr) deacylase activity"/>
    <property type="evidence" value="ECO:0007669"/>
    <property type="project" value="TreeGrafter"/>
</dbReference>
<accession>A0A9D1U7Y3</accession>
<organism evidence="3 4">
    <name type="scientific">Candidatus Bilophila faecipullorum</name>
    <dbReference type="NCBI Taxonomy" id="2838482"/>
    <lineage>
        <taxon>Bacteria</taxon>
        <taxon>Pseudomonadati</taxon>
        <taxon>Thermodesulfobacteriota</taxon>
        <taxon>Desulfovibrionia</taxon>
        <taxon>Desulfovibrionales</taxon>
        <taxon>Desulfovibrionaceae</taxon>
        <taxon>Bilophila</taxon>
    </lineage>
</organism>
<comment type="caution">
    <text evidence="3">The sequence shown here is derived from an EMBL/GenBank/DDBJ whole genome shotgun (WGS) entry which is preliminary data.</text>
</comment>
<name>A0A9D1U7Y3_9BACT</name>
<dbReference type="PANTHER" id="PTHR10472">
    <property type="entry name" value="D-TYROSYL-TRNA TYR DEACYLASE"/>
    <property type="match status" value="1"/>
</dbReference>
<feature type="non-terminal residue" evidence="3">
    <location>
        <position position="159"/>
    </location>
</feature>
<dbReference type="InterPro" id="IPR023509">
    <property type="entry name" value="DTD-like_sf"/>
</dbReference>
<dbReference type="AlphaFoldDB" id="A0A9D1U7Y3"/>
<reference evidence="3" key="2">
    <citation type="submission" date="2021-04" db="EMBL/GenBank/DDBJ databases">
        <authorList>
            <person name="Gilroy R."/>
        </authorList>
    </citation>
    <scope>NUCLEOTIDE SEQUENCE</scope>
    <source>
        <strain evidence="3">ChiSxjej5B17-1746</strain>
    </source>
</reference>
<dbReference type="GO" id="GO:0005737">
    <property type="term" value="C:cytoplasm"/>
    <property type="evidence" value="ECO:0007669"/>
    <property type="project" value="InterPro"/>
</dbReference>
<dbReference type="Gene3D" id="3.50.80.10">
    <property type="entry name" value="D-tyrosyl-tRNA(Tyr) deacylase"/>
    <property type="match status" value="1"/>
</dbReference>
<dbReference type="Proteomes" id="UP000824264">
    <property type="component" value="Unassembled WGS sequence"/>
</dbReference>
<dbReference type="NCBIfam" id="TIGR00256">
    <property type="entry name" value="D-aminoacyl-tRNA deacylase"/>
    <property type="match status" value="1"/>
</dbReference>
<dbReference type="HAMAP" id="MF_00518">
    <property type="entry name" value="Deacylase_Dtd"/>
    <property type="match status" value="1"/>
</dbReference>
<evidence type="ECO:0000256" key="2">
    <source>
        <dbReference type="ARBA" id="ARBA00033425"/>
    </source>
</evidence>
<evidence type="ECO:0000313" key="3">
    <source>
        <dbReference type="EMBL" id="HIW77907.1"/>
    </source>
</evidence>
<reference evidence="3" key="1">
    <citation type="journal article" date="2021" name="PeerJ">
        <title>Extensive microbial diversity within the chicken gut microbiome revealed by metagenomics and culture.</title>
        <authorList>
            <person name="Gilroy R."/>
            <person name="Ravi A."/>
            <person name="Getino M."/>
            <person name="Pursley I."/>
            <person name="Horton D.L."/>
            <person name="Alikhan N.F."/>
            <person name="Baker D."/>
            <person name="Gharbi K."/>
            <person name="Hall N."/>
            <person name="Watson M."/>
            <person name="Adriaenssens E.M."/>
            <person name="Foster-Nyarko E."/>
            <person name="Jarju S."/>
            <person name="Secka A."/>
            <person name="Antonio M."/>
            <person name="Oren A."/>
            <person name="Chaudhuri R.R."/>
            <person name="La Ragione R."/>
            <person name="Hildebrand F."/>
            <person name="Pallen M.J."/>
        </authorList>
    </citation>
    <scope>NUCLEOTIDE SEQUENCE</scope>
    <source>
        <strain evidence="3">ChiSxjej5B17-1746</strain>
    </source>
</reference>
<evidence type="ECO:0000256" key="1">
    <source>
        <dbReference type="ARBA" id="ARBA00009673"/>
    </source>
</evidence>
<dbReference type="InterPro" id="IPR003732">
    <property type="entry name" value="Daa-tRNA_deacyls_DTD"/>
</dbReference>
<protein>
    <recommendedName>
        <fullName evidence="2">D-tyrosyl-tRNA(Tyr) deacylase</fullName>
    </recommendedName>
</protein>
<gene>
    <name evidence="3" type="primary">dtd</name>
    <name evidence="3" type="ORF">H9874_02010</name>
</gene>
<comment type="similarity">
    <text evidence="1">Belongs to the DTD family.</text>
</comment>
<dbReference type="EMBL" id="DXGI01000077">
    <property type="protein sequence ID" value="HIW77907.1"/>
    <property type="molecule type" value="Genomic_DNA"/>
</dbReference>
<keyword evidence="3" id="KW-0378">Hydrolase</keyword>